<evidence type="ECO:0000259" key="1">
    <source>
        <dbReference type="Pfam" id="PF08969"/>
    </source>
</evidence>
<reference evidence="2" key="2">
    <citation type="submission" date="2018-07" db="EMBL/GenBank/DDBJ databases">
        <authorList>
            <person name="Mckenzie S.K."/>
            <person name="Kronauer D.J.C."/>
        </authorList>
    </citation>
    <scope>NUCLEOTIDE SEQUENCE</scope>
    <source>
        <strain evidence="2">Clonal line C1</strain>
    </source>
</reference>
<dbReference type="SUPFAM" id="SSF140856">
    <property type="entry name" value="USP8 N-terminal domain-like"/>
    <property type="match status" value="1"/>
</dbReference>
<accession>A0A3L8DPT5</accession>
<dbReference type="EMBL" id="QOIP01000005">
    <property type="protein sequence ID" value="RLU22371.1"/>
    <property type="molecule type" value="Genomic_DNA"/>
</dbReference>
<dbReference type="InterPro" id="IPR036873">
    <property type="entry name" value="Rhodanese-like_dom_sf"/>
</dbReference>
<proteinExistence type="predicted"/>
<reference evidence="2" key="1">
    <citation type="journal article" date="2018" name="Genome Res.">
        <title>The genomic architecture and molecular evolution of ant odorant receptors.</title>
        <authorList>
            <person name="McKenzie S.K."/>
            <person name="Kronauer D.J.C."/>
        </authorList>
    </citation>
    <scope>NUCLEOTIDE SEQUENCE [LARGE SCALE GENOMIC DNA]</scope>
    <source>
        <strain evidence="2">Clonal line C1</strain>
    </source>
</reference>
<name>A0A3L8DPT5_OOCBI</name>
<dbReference type="OrthoDB" id="292964at2759"/>
<protein>
    <recommendedName>
        <fullName evidence="1">USP8 dimerisation domain-containing protein</fullName>
    </recommendedName>
</protein>
<dbReference type="SUPFAM" id="SSF52821">
    <property type="entry name" value="Rhodanese/Cell cycle control phosphatase"/>
    <property type="match status" value="1"/>
</dbReference>
<comment type="caution">
    <text evidence="2">The sequence shown here is derived from an EMBL/GenBank/DDBJ whole genome shotgun (WGS) entry which is preliminary data.</text>
</comment>
<dbReference type="Pfam" id="PF08969">
    <property type="entry name" value="USP8_dimer"/>
    <property type="match status" value="1"/>
</dbReference>
<dbReference type="GO" id="GO:0016579">
    <property type="term" value="P:protein deubiquitination"/>
    <property type="evidence" value="ECO:0007669"/>
    <property type="project" value="UniProtKB-ARBA"/>
</dbReference>
<gene>
    <name evidence="2" type="ORF">DMN91_004649</name>
</gene>
<evidence type="ECO:0000313" key="2">
    <source>
        <dbReference type="EMBL" id="RLU22371.1"/>
    </source>
</evidence>
<feature type="domain" description="USP8 dimerisation" evidence="1">
    <location>
        <begin position="3"/>
        <end position="67"/>
    </location>
</feature>
<dbReference type="Gene3D" id="1.20.58.80">
    <property type="entry name" value="Phosphotransferase system, lactose/cellobiose-type IIA subunit"/>
    <property type="match status" value="1"/>
</dbReference>
<dbReference type="AlphaFoldDB" id="A0A3L8DPT5"/>
<sequence>MAKKNGNDKTAYILLKRWLDTVKWLKKTQDYKDRKSIYSTNMTIDQINEVKNILADLRQKLEIRYEHSSRKHNDAVEKMEVDTDGVDTAKAYAPSSDVSLKLPETPTDDPLYGDSDNFISCNQLYSLSQKNNSRYLIIDVRQKAHYDGSKITFDKCINIPQSEIKPG</sequence>
<dbReference type="InterPro" id="IPR015063">
    <property type="entry name" value="USP8_dimer"/>
</dbReference>
<dbReference type="Proteomes" id="UP000279307">
    <property type="component" value="Chromosome 5"/>
</dbReference>
<organism evidence="2">
    <name type="scientific">Ooceraea biroi</name>
    <name type="common">Clonal raider ant</name>
    <name type="synonym">Cerapachys biroi</name>
    <dbReference type="NCBI Taxonomy" id="2015173"/>
    <lineage>
        <taxon>Eukaryota</taxon>
        <taxon>Metazoa</taxon>
        <taxon>Ecdysozoa</taxon>
        <taxon>Arthropoda</taxon>
        <taxon>Hexapoda</taxon>
        <taxon>Insecta</taxon>
        <taxon>Pterygota</taxon>
        <taxon>Neoptera</taxon>
        <taxon>Endopterygota</taxon>
        <taxon>Hymenoptera</taxon>
        <taxon>Apocrita</taxon>
        <taxon>Aculeata</taxon>
        <taxon>Formicoidea</taxon>
        <taxon>Formicidae</taxon>
        <taxon>Dorylinae</taxon>
        <taxon>Ooceraea</taxon>
    </lineage>
</organism>
<dbReference type="Gene3D" id="3.40.250.10">
    <property type="entry name" value="Rhodanese-like domain"/>
    <property type="match status" value="1"/>
</dbReference>